<accession>A0A1Q5PAN0</accession>
<dbReference type="AlphaFoldDB" id="A0A1Q5PAN0"/>
<evidence type="ECO:0000313" key="1">
    <source>
        <dbReference type="EMBL" id="OKL39202.1"/>
    </source>
</evidence>
<name>A0A1Q5PAN0_9BACT</name>
<reference evidence="1 2" key="1">
    <citation type="submission" date="2016-03" db="EMBL/GenBank/DDBJ databases">
        <title>Genome sequence of Pontibacter sp. nov., of the family cytophagaceae, isolated from marine sediment of the Yellow Sea, China.</title>
        <authorList>
            <person name="Zhang G."/>
            <person name="Zhang R."/>
        </authorList>
    </citation>
    <scope>NUCLEOTIDE SEQUENCE [LARGE SCALE GENOMIC DNA]</scope>
    <source>
        <strain evidence="1 2">S10-8</strain>
    </source>
</reference>
<sequence length="499" mass="57509">MYAMPYIRHLLALLFACILVPLLAQEAPTQPVRLELPLKAEDVDIEVIALPDSSLLVYHKTSNLWETEATFHFTKYNSQLQEVWTDTAALAPDNDYIRSYTFGPHTFLVYGGDNLRDYTFVRLSHETGETWHKKFEIEQLEEIYEYRVLQGNFFLIGRNRKDGKSLLLHLNPESGEITPLPSLYGEESSFTDMLSDHEQDRLDVVISESNGRISRLQVKSFDATGKLLKNYFILQKEDKSLLNAEVTPGDTTQKLLIGTYGTRDLRYSQGFFATLMASQVVEGNFYSILELNNFLKYMKPRREERARRRQEQRLRSGRGSGLNYRLLLHDLIETPYGYILAAEAYFPQHSNERSSVLSMTPSGLRPYKLADGFKRSHAVALGFDKSGQLLWDNAMPLTGITTYYLRHAVEVQPLTDGRVVMAYPENTRIVYQIMNDNRYNDEKTELELLPYEENEKIQTNEYPGLIRWYGNSMAAFGFQHIKTKGKGTRQAFSITKITF</sequence>
<organism evidence="1 2">
    <name type="scientific">Pontibacter flavimaris</name>
    <dbReference type="NCBI Taxonomy" id="1797110"/>
    <lineage>
        <taxon>Bacteria</taxon>
        <taxon>Pseudomonadati</taxon>
        <taxon>Bacteroidota</taxon>
        <taxon>Cytophagia</taxon>
        <taxon>Cytophagales</taxon>
        <taxon>Hymenobacteraceae</taxon>
        <taxon>Pontibacter</taxon>
    </lineage>
</organism>
<dbReference type="STRING" id="1797110.A3841_04470"/>
<comment type="caution">
    <text evidence="1">The sequence shown here is derived from an EMBL/GenBank/DDBJ whole genome shotgun (WGS) entry which is preliminary data.</text>
</comment>
<dbReference type="EMBL" id="LVWA01000010">
    <property type="protein sequence ID" value="OKL39202.1"/>
    <property type="molecule type" value="Genomic_DNA"/>
</dbReference>
<gene>
    <name evidence="1" type="ORF">A3841_04470</name>
</gene>
<protein>
    <submittedName>
        <fullName evidence="1">Uncharacterized protein</fullName>
    </submittedName>
</protein>
<evidence type="ECO:0000313" key="2">
    <source>
        <dbReference type="Proteomes" id="UP000186551"/>
    </source>
</evidence>
<proteinExistence type="predicted"/>
<keyword evidence="2" id="KW-1185">Reference proteome</keyword>
<dbReference type="Proteomes" id="UP000186551">
    <property type="component" value="Unassembled WGS sequence"/>
</dbReference>